<accession>A0ABD0KZ13</accession>
<evidence type="ECO:0000256" key="4">
    <source>
        <dbReference type="SAM" id="MobiDB-lite"/>
    </source>
</evidence>
<proteinExistence type="inferred from homology"/>
<gene>
    <name evidence="5" type="ORF">BaRGS_00016734</name>
</gene>
<dbReference type="GO" id="GO:0030036">
    <property type="term" value="P:actin cytoskeleton organization"/>
    <property type="evidence" value="ECO:0007669"/>
    <property type="project" value="UniProtKB-UniRule"/>
</dbReference>
<comment type="caution">
    <text evidence="5">The sequence shown here is derived from an EMBL/GenBank/DDBJ whole genome shotgun (WGS) entry which is preliminary data.</text>
</comment>
<keyword evidence="2" id="KW-0206">Cytoskeleton</keyword>
<feature type="compositionally biased region" description="Polar residues" evidence="4">
    <location>
        <begin position="208"/>
        <end position="220"/>
    </location>
</feature>
<feature type="compositionally biased region" description="Pro residues" evidence="4">
    <location>
        <begin position="302"/>
        <end position="312"/>
    </location>
</feature>
<dbReference type="Gene3D" id="1.20.5.340">
    <property type="match status" value="1"/>
</dbReference>
<feature type="region of interest" description="Disordered" evidence="4">
    <location>
        <begin position="173"/>
        <end position="220"/>
    </location>
</feature>
<comment type="subunit">
    <text evidence="2">Binds actin and the Arp2/3 complex.</text>
</comment>
<comment type="function">
    <text evidence="2">Downstream effector molecule involved in the transmission of signals from tyrosine kinase receptors and small GTPases to the actin cytoskeleton. Promotes formation of actin filaments. Part of the WAVE complex that regulates lamellipodia formation. The WAVE complex regulates actin filament reorganization via its interaction with the Arp2/3 complex.</text>
</comment>
<dbReference type="Gene3D" id="6.10.280.150">
    <property type="match status" value="1"/>
</dbReference>
<feature type="region of interest" description="Disordered" evidence="4">
    <location>
        <begin position="575"/>
        <end position="600"/>
    </location>
</feature>
<dbReference type="InterPro" id="IPR028288">
    <property type="entry name" value="SCAR/WAVE_fam"/>
</dbReference>
<feature type="region of interest" description="Disordered" evidence="4">
    <location>
        <begin position="263"/>
        <end position="465"/>
    </location>
</feature>
<keyword evidence="6" id="KW-1185">Reference proteome</keyword>
<feature type="coiled-coil region" evidence="3">
    <location>
        <begin position="67"/>
        <end position="94"/>
    </location>
</feature>
<feature type="compositionally biased region" description="Basic and acidic residues" evidence="4">
    <location>
        <begin position="189"/>
        <end position="207"/>
    </location>
</feature>
<feature type="compositionally biased region" description="Low complexity" evidence="4">
    <location>
        <begin position="443"/>
        <end position="453"/>
    </location>
</feature>
<feature type="compositionally biased region" description="Acidic residues" evidence="4">
    <location>
        <begin position="581"/>
        <end position="600"/>
    </location>
</feature>
<comment type="similarity">
    <text evidence="1 2">Belongs to the SCAR/WAVE family.</text>
</comment>
<feature type="compositionally biased region" description="Pro residues" evidence="4">
    <location>
        <begin position="369"/>
        <end position="381"/>
    </location>
</feature>
<comment type="subcellular location">
    <subcellularLocation>
        <location evidence="2">Cytoplasm</location>
        <location evidence="2">Cytoskeleton</location>
    </subcellularLocation>
</comment>
<evidence type="ECO:0000256" key="1">
    <source>
        <dbReference type="ARBA" id="ARBA00006993"/>
    </source>
</evidence>
<reference evidence="5 6" key="1">
    <citation type="journal article" date="2023" name="Sci. Data">
        <title>Genome assembly of the Korean intertidal mud-creeper Batillaria attramentaria.</title>
        <authorList>
            <person name="Patra A.K."/>
            <person name="Ho P.T."/>
            <person name="Jun S."/>
            <person name="Lee S.J."/>
            <person name="Kim Y."/>
            <person name="Won Y.J."/>
        </authorList>
    </citation>
    <scope>NUCLEOTIDE SEQUENCE [LARGE SCALE GENOMIC DNA]</scope>
    <source>
        <strain evidence="5">Wonlab-2016</strain>
    </source>
</reference>
<evidence type="ECO:0000256" key="2">
    <source>
        <dbReference type="RuleBase" id="RU367034"/>
    </source>
</evidence>
<evidence type="ECO:0000256" key="3">
    <source>
        <dbReference type="SAM" id="Coils"/>
    </source>
</evidence>
<protein>
    <recommendedName>
        <fullName evidence="2">Wiskott-Aldrich syndrome protein family member</fullName>
        <shortName evidence="2">WASP family protein member</shortName>
    </recommendedName>
</protein>
<dbReference type="EMBL" id="JACVVK020000107">
    <property type="protein sequence ID" value="KAK7492070.1"/>
    <property type="molecule type" value="Genomic_DNA"/>
</dbReference>
<organism evidence="5 6">
    <name type="scientific">Batillaria attramentaria</name>
    <dbReference type="NCBI Taxonomy" id="370345"/>
    <lineage>
        <taxon>Eukaryota</taxon>
        <taxon>Metazoa</taxon>
        <taxon>Spiralia</taxon>
        <taxon>Lophotrochozoa</taxon>
        <taxon>Mollusca</taxon>
        <taxon>Gastropoda</taxon>
        <taxon>Caenogastropoda</taxon>
        <taxon>Sorbeoconcha</taxon>
        <taxon>Cerithioidea</taxon>
        <taxon>Batillariidae</taxon>
        <taxon>Batillaria</taxon>
    </lineage>
</organism>
<feature type="compositionally biased region" description="Pro residues" evidence="4">
    <location>
        <begin position="388"/>
        <end position="399"/>
    </location>
</feature>
<feature type="compositionally biased region" description="Pro residues" evidence="4">
    <location>
        <begin position="409"/>
        <end position="428"/>
    </location>
</feature>
<sequence length="600" mass="65876">MPLTKRIIEPVNISRVHVPSQGMRNELECVTNHTLANVIRQLSSLSRLAEDMFSELTQETTAVFNRASQLQRRIENVQDKVTQLNATVEEVNLQDIHLKKPFKSSVTKEQQVISRSTVPRAILEIYSKCDTPPALDKLNTFREDGKDSMKFYTDPTYFVELWVQEMDKQIQENKSELSKKRERRRKPRAHSDVRKPREIKDSKEKWRQQAQGVEFTDQQYTAENRASQPIANGPYPAHYPQHHQSAELPDHVRLSSNQPYINANAVPGYANHEPAIHQSPGSGQNQRQSIGRNMGSPQGRPSAPPPAPPPPMGRGQSPGDREILPPPPLPPSQTHGSPGMNRVRGHSKRGSPARQGPGHPSSLMHPTAEPLPPPPPPPPEMPDADSYVPPPPPSPPMPPYTGGGGVSEPPLPPPPPPPPAPPAPPVFAPPINGHLGPNDQGDSASVSSASTSTGGREDTKQAQGNDRSALLAEIIAVDILLMPLKIKEGRQKEDKQTGKCSLEDVNTGNLCPAFILMTSYSRLASSTDAVQTGLCAGNKRLRKVEDREQKKKHSSGAIAGGFDIQALMERARDMRRRVIEDSDDDEADAGSAEEDNWDSD</sequence>
<keyword evidence="3" id="KW-0175">Coiled coil</keyword>
<dbReference type="Proteomes" id="UP001519460">
    <property type="component" value="Unassembled WGS sequence"/>
</dbReference>
<keyword evidence="2" id="KW-0963">Cytoplasm</keyword>
<dbReference type="GO" id="GO:0003779">
    <property type="term" value="F:actin binding"/>
    <property type="evidence" value="ECO:0007669"/>
    <property type="project" value="UniProtKB-UniRule"/>
</dbReference>
<dbReference type="GO" id="GO:0005856">
    <property type="term" value="C:cytoskeleton"/>
    <property type="evidence" value="ECO:0007669"/>
    <property type="project" value="UniProtKB-SubCell"/>
</dbReference>
<dbReference type="AlphaFoldDB" id="A0ABD0KZ13"/>
<dbReference type="PANTHER" id="PTHR12902">
    <property type="entry name" value="WASP-1"/>
    <property type="match status" value="1"/>
</dbReference>
<evidence type="ECO:0000313" key="6">
    <source>
        <dbReference type="Proteomes" id="UP001519460"/>
    </source>
</evidence>
<keyword evidence="2" id="KW-0009">Actin-binding</keyword>
<name>A0ABD0KZ13_9CAEN</name>
<dbReference type="PANTHER" id="PTHR12902:SF1">
    <property type="entry name" value="WISKOTT-ALDRICH SYNDROME PROTEIN FAMILY MEMBER"/>
    <property type="match status" value="1"/>
</dbReference>
<evidence type="ECO:0000313" key="5">
    <source>
        <dbReference type="EMBL" id="KAK7492070.1"/>
    </source>
</evidence>
<feature type="compositionally biased region" description="Polar residues" evidence="4">
    <location>
        <begin position="279"/>
        <end position="291"/>
    </location>
</feature>